<evidence type="ECO:0000313" key="2">
    <source>
        <dbReference type="EMBL" id="CAL5083653.1"/>
    </source>
</evidence>
<feature type="compositionally biased region" description="Basic and acidic residues" evidence="1">
    <location>
        <begin position="1"/>
        <end position="13"/>
    </location>
</feature>
<gene>
    <name evidence="2" type="ORF">URODEC1_LOCUS110064</name>
</gene>
<feature type="region of interest" description="Disordered" evidence="1">
    <location>
        <begin position="1"/>
        <end position="127"/>
    </location>
</feature>
<feature type="compositionally biased region" description="Gly residues" evidence="1">
    <location>
        <begin position="84"/>
        <end position="101"/>
    </location>
</feature>
<feature type="compositionally biased region" description="Basic and acidic residues" evidence="1">
    <location>
        <begin position="102"/>
        <end position="125"/>
    </location>
</feature>
<dbReference type="Proteomes" id="UP001497457">
    <property type="component" value="Chromosome 7b"/>
</dbReference>
<dbReference type="AlphaFoldDB" id="A0ABC9FX62"/>
<name>A0ABC9FX62_9POAL</name>
<sequence length="145" mass="15451">MTDATKEWRVDARNHHKHTSAAADSYIHTRPPPTPTQNTTRTLNARQNESYQQARRGRKSRTDLAEEVAEGGGGEGRRREGNRGRGVGGGRRGGGLDGCGGGRDESGGHGGGGDELHPETGHLRWVDGSSGLVGFAARDLSSRRV</sequence>
<dbReference type="EMBL" id="OZ075117">
    <property type="protein sequence ID" value="CAL5083653.1"/>
    <property type="molecule type" value="Genomic_DNA"/>
</dbReference>
<evidence type="ECO:0000256" key="1">
    <source>
        <dbReference type="SAM" id="MobiDB-lite"/>
    </source>
</evidence>
<accession>A0ABC9FX62</accession>
<reference evidence="2" key="1">
    <citation type="submission" date="2024-10" db="EMBL/GenBank/DDBJ databases">
        <authorList>
            <person name="Ryan C."/>
        </authorList>
    </citation>
    <scope>NUCLEOTIDE SEQUENCE [LARGE SCALE GENOMIC DNA]</scope>
</reference>
<proteinExistence type="predicted"/>
<evidence type="ECO:0000313" key="3">
    <source>
        <dbReference type="Proteomes" id="UP001497457"/>
    </source>
</evidence>
<organism evidence="2 3">
    <name type="scientific">Urochloa decumbens</name>
    <dbReference type="NCBI Taxonomy" id="240449"/>
    <lineage>
        <taxon>Eukaryota</taxon>
        <taxon>Viridiplantae</taxon>
        <taxon>Streptophyta</taxon>
        <taxon>Embryophyta</taxon>
        <taxon>Tracheophyta</taxon>
        <taxon>Spermatophyta</taxon>
        <taxon>Magnoliopsida</taxon>
        <taxon>Liliopsida</taxon>
        <taxon>Poales</taxon>
        <taxon>Poaceae</taxon>
        <taxon>PACMAD clade</taxon>
        <taxon>Panicoideae</taxon>
        <taxon>Panicodae</taxon>
        <taxon>Paniceae</taxon>
        <taxon>Melinidinae</taxon>
        <taxon>Urochloa</taxon>
    </lineage>
</organism>
<feature type="compositionally biased region" description="Polar residues" evidence="1">
    <location>
        <begin position="43"/>
        <end position="53"/>
    </location>
</feature>
<keyword evidence="3" id="KW-1185">Reference proteome</keyword>
<protein>
    <submittedName>
        <fullName evidence="2">Uncharacterized protein</fullName>
    </submittedName>
</protein>